<gene>
    <name evidence="8" type="ORF">JZ751_029474</name>
</gene>
<proteinExistence type="inferred from homology"/>
<dbReference type="GO" id="GO:0004519">
    <property type="term" value="F:endonuclease activity"/>
    <property type="evidence" value="ECO:0007669"/>
    <property type="project" value="UniProtKB-KW"/>
</dbReference>
<keyword evidence="6" id="KW-0378">Hydrolase</keyword>
<keyword evidence="9" id="KW-1185">Reference proteome</keyword>
<dbReference type="InterPro" id="IPR020549">
    <property type="entry name" value="YbeY_CS"/>
</dbReference>
<dbReference type="OrthoDB" id="27226at2759"/>
<evidence type="ECO:0000256" key="5">
    <source>
        <dbReference type="ARBA" id="ARBA00022759"/>
    </source>
</evidence>
<evidence type="ECO:0000256" key="6">
    <source>
        <dbReference type="ARBA" id="ARBA00022801"/>
    </source>
</evidence>
<name>A0A8T2PD93_9TELE</name>
<evidence type="ECO:0000256" key="7">
    <source>
        <dbReference type="ARBA" id="ARBA00022833"/>
    </source>
</evidence>
<evidence type="ECO:0000256" key="3">
    <source>
        <dbReference type="ARBA" id="ARBA00022722"/>
    </source>
</evidence>
<dbReference type="NCBIfam" id="TIGR00043">
    <property type="entry name" value="rRNA maturation RNase YbeY"/>
    <property type="match status" value="1"/>
</dbReference>
<dbReference type="PANTHER" id="PTHR46986">
    <property type="entry name" value="ENDORIBONUCLEASE YBEY, CHLOROPLASTIC"/>
    <property type="match status" value="1"/>
</dbReference>
<evidence type="ECO:0000313" key="8">
    <source>
        <dbReference type="EMBL" id="KAG9349151.1"/>
    </source>
</evidence>
<dbReference type="GO" id="GO:0004222">
    <property type="term" value="F:metalloendopeptidase activity"/>
    <property type="evidence" value="ECO:0007669"/>
    <property type="project" value="InterPro"/>
</dbReference>
<sequence>MHYTGKRTCQRTSSHSLFMRLVLSHKLYGCHANVKLECFFFTYHVHTLFRFKDLEPGRLPDNIHADELNLGDVFLGVEYIKNQCQEESQDFHSALVVVAAHGICHLLGYRHESEEEWREMFQRENYILNEFNRLTGSQLQPLTKSWLKT</sequence>
<keyword evidence="7" id="KW-0862">Zinc</keyword>
<dbReference type="EMBL" id="JAFBMS010000010">
    <property type="protein sequence ID" value="KAG9349151.1"/>
    <property type="molecule type" value="Genomic_DNA"/>
</dbReference>
<dbReference type="SUPFAM" id="SSF55486">
    <property type="entry name" value="Metalloproteases ('zincins'), catalytic domain"/>
    <property type="match status" value="1"/>
</dbReference>
<dbReference type="PANTHER" id="PTHR46986:SF1">
    <property type="entry name" value="ENDORIBONUCLEASE YBEY, CHLOROPLASTIC"/>
    <property type="match status" value="1"/>
</dbReference>
<dbReference type="AlphaFoldDB" id="A0A8T2PD93"/>
<evidence type="ECO:0000256" key="1">
    <source>
        <dbReference type="ARBA" id="ARBA00001947"/>
    </source>
</evidence>
<evidence type="ECO:0000256" key="2">
    <source>
        <dbReference type="ARBA" id="ARBA00010875"/>
    </source>
</evidence>
<dbReference type="Proteomes" id="UP000824540">
    <property type="component" value="Unassembled WGS sequence"/>
</dbReference>
<dbReference type="InterPro" id="IPR002036">
    <property type="entry name" value="YbeY"/>
</dbReference>
<comment type="caution">
    <text evidence="8">The sequence shown here is derived from an EMBL/GenBank/DDBJ whole genome shotgun (WGS) entry which is preliminary data.</text>
</comment>
<dbReference type="GO" id="GO:0046872">
    <property type="term" value="F:metal ion binding"/>
    <property type="evidence" value="ECO:0007669"/>
    <property type="project" value="UniProtKB-KW"/>
</dbReference>
<organism evidence="8 9">
    <name type="scientific">Albula glossodonta</name>
    <name type="common">roundjaw bonefish</name>
    <dbReference type="NCBI Taxonomy" id="121402"/>
    <lineage>
        <taxon>Eukaryota</taxon>
        <taxon>Metazoa</taxon>
        <taxon>Chordata</taxon>
        <taxon>Craniata</taxon>
        <taxon>Vertebrata</taxon>
        <taxon>Euteleostomi</taxon>
        <taxon>Actinopterygii</taxon>
        <taxon>Neopterygii</taxon>
        <taxon>Teleostei</taxon>
        <taxon>Albuliformes</taxon>
        <taxon>Albulidae</taxon>
        <taxon>Albula</taxon>
    </lineage>
</organism>
<dbReference type="Pfam" id="PF02130">
    <property type="entry name" value="YbeY"/>
    <property type="match status" value="1"/>
</dbReference>
<evidence type="ECO:0000313" key="9">
    <source>
        <dbReference type="Proteomes" id="UP000824540"/>
    </source>
</evidence>
<accession>A0A8T2PD93</accession>
<reference evidence="8" key="1">
    <citation type="thesis" date="2021" institute="BYU ScholarsArchive" country="Provo, UT, USA">
        <title>Applications of and Algorithms for Genome Assembly and Genomic Analyses with an Emphasis on Marine Teleosts.</title>
        <authorList>
            <person name="Pickett B.D."/>
        </authorList>
    </citation>
    <scope>NUCLEOTIDE SEQUENCE</scope>
    <source>
        <strain evidence="8">HI-2016</strain>
    </source>
</reference>
<evidence type="ECO:0000256" key="4">
    <source>
        <dbReference type="ARBA" id="ARBA00022723"/>
    </source>
</evidence>
<protein>
    <submittedName>
        <fullName evidence="8">Uncharacterized protein</fullName>
    </submittedName>
</protein>
<keyword evidence="5" id="KW-0255">Endonuclease</keyword>
<keyword evidence="4" id="KW-0479">Metal-binding</keyword>
<comment type="similarity">
    <text evidence="2">Belongs to the endoribonuclease YbeY family.</text>
</comment>
<dbReference type="PROSITE" id="PS01306">
    <property type="entry name" value="UPF0054"/>
    <property type="match status" value="1"/>
</dbReference>
<comment type="cofactor">
    <cofactor evidence="1">
        <name>Zn(2+)</name>
        <dbReference type="ChEBI" id="CHEBI:29105"/>
    </cofactor>
</comment>
<dbReference type="GO" id="GO:0006364">
    <property type="term" value="P:rRNA processing"/>
    <property type="evidence" value="ECO:0007669"/>
    <property type="project" value="InterPro"/>
</dbReference>
<dbReference type="InterPro" id="IPR023091">
    <property type="entry name" value="MetalPrtase_cat_dom_sf_prd"/>
</dbReference>
<keyword evidence="3" id="KW-0540">Nuclease</keyword>
<dbReference type="Gene3D" id="3.40.390.30">
    <property type="entry name" value="Metalloproteases ('zincins'), catalytic domain"/>
    <property type="match status" value="1"/>
</dbReference>